<name>A0AAW7K0G2_9ACTN</name>
<protein>
    <recommendedName>
        <fullName evidence="3">DUF559 domain-containing protein</fullName>
    </recommendedName>
</protein>
<proteinExistence type="predicted"/>
<dbReference type="EMBL" id="JAUEIR010000004">
    <property type="protein sequence ID" value="MDN0069210.1"/>
    <property type="molecule type" value="Genomic_DNA"/>
</dbReference>
<dbReference type="RefSeq" id="WP_289827034.1">
    <property type="nucleotide sequence ID" value="NZ_JAUEIR010000004.1"/>
</dbReference>
<gene>
    <name evidence="1" type="ORF">QVN40_05750</name>
</gene>
<comment type="caution">
    <text evidence="1">The sequence shown here is derived from an EMBL/GenBank/DDBJ whole genome shotgun (WGS) entry which is preliminary data.</text>
</comment>
<dbReference type="SUPFAM" id="SSF52980">
    <property type="entry name" value="Restriction endonuclease-like"/>
    <property type="match status" value="1"/>
</dbReference>
<dbReference type="Proteomes" id="UP001168505">
    <property type="component" value="Unassembled WGS sequence"/>
</dbReference>
<accession>A0AAW7K0G2</accession>
<reference evidence="1" key="2">
    <citation type="submission" date="2023-08" db="EMBL/GenBank/DDBJ databases">
        <title>Identification and characterization of horizontal gene transfer across gut microbiota members of farm animals based on homology search.</title>
        <authorList>
            <person name="Schwarzerova J."/>
            <person name="Nykrynova M."/>
            <person name="Jureckova K."/>
            <person name="Cejkova D."/>
            <person name="Rychlik I."/>
        </authorList>
    </citation>
    <scope>NUCLEOTIDE SEQUENCE</scope>
    <source>
        <strain evidence="1">15_COKtk</strain>
    </source>
</reference>
<dbReference type="InterPro" id="IPR011335">
    <property type="entry name" value="Restrct_endonuc-II-like"/>
</dbReference>
<sequence length="301" mass="33924">MSSARTSKLESGRLLSERLLAEDMRRVGVTEKPFHVLLGNTSCGRGRDDIVRHPCSDGLPPRSIIRASRDVWTVSPEYLMCQYAARAADPSDPFDLVDLILVGYELCGTYLLDASIDDGFVTTEEPLTSRAKIERFCGRRGRFVGVRMVRRALRQISEMSNSPRESIVSMLLTMSLGLGGLGLRGSLMNYEVETDQGVKRVDIAWPKLGVGVEYQGRKYHAVEQAQREDRRRNTLAGSGMTIITVWNEDLRDPVLFERFVSDVTNALGVRVRVRSEAHRAQQRLLRARLLNEIKPYIKEPS</sequence>
<evidence type="ECO:0000313" key="2">
    <source>
        <dbReference type="Proteomes" id="UP001168505"/>
    </source>
</evidence>
<dbReference type="Gene3D" id="3.40.960.10">
    <property type="entry name" value="VSR Endonuclease"/>
    <property type="match status" value="1"/>
</dbReference>
<reference evidence="1" key="1">
    <citation type="submission" date="2023-06" db="EMBL/GenBank/DDBJ databases">
        <authorList>
            <person name="Zeman M."/>
            <person name="Kubasova T."/>
            <person name="Jahodarova E."/>
            <person name="Nykrynova M."/>
            <person name="Rychlik I."/>
        </authorList>
    </citation>
    <scope>NUCLEOTIDE SEQUENCE</scope>
    <source>
        <strain evidence="1">15_COKtk</strain>
    </source>
</reference>
<evidence type="ECO:0008006" key="3">
    <source>
        <dbReference type="Google" id="ProtNLM"/>
    </source>
</evidence>
<evidence type="ECO:0000313" key="1">
    <source>
        <dbReference type="EMBL" id="MDN0069210.1"/>
    </source>
</evidence>
<dbReference type="AlphaFoldDB" id="A0AAW7K0G2"/>
<organism evidence="1 2">
    <name type="scientific">Collinsella ihumii</name>
    <dbReference type="NCBI Taxonomy" id="1720204"/>
    <lineage>
        <taxon>Bacteria</taxon>
        <taxon>Bacillati</taxon>
        <taxon>Actinomycetota</taxon>
        <taxon>Coriobacteriia</taxon>
        <taxon>Coriobacteriales</taxon>
        <taxon>Coriobacteriaceae</taxon>
        <taxon>Collinsella</taxon>
    </lineage>
</organism>